<dbReference type="PANTHER" id="PTHR11157:SF134">
    <property type="entry name" value="ELONGATION OF FATTY ACIDS PROTEIN 1-RELATED"/>
    <property type="match status" value="1"/>
</dbReference>
<evidence type="ECO:0000256" key="5">
    <source>
        <dbReference type="ARBA" id="ARBA00022692"/>
    </source>
</evidence>
<protein>
    <recommendedName>
        <fullName evidence="12">Elongation of fatty acids protein</fullName>
        <ecNumber evidence="12">2.3.1.-</ecNumber>
    </recommendedName>
</protein>
<evidence type="ECO:0000256" key="6">
    <source>
        <dbReference type="ARBA" id="ARBA00022832"/>
    </source>
</evidence>
<evidence type="ECO:0000313" key="14">
    <source>
        <dbReference type="Proteomes" id="UP000243876"/>
    </source>
</evidence>
<evidence type="ECO:0000256" key="3">
    <source>
        <dbReference type="ARBA" id="ARBA00022516"/>
    </source>
</evidence>
<feature type="transmembrane region" description="Helical" evidence="12">
    <location>
        <begin position="43"/>
        <end position="61"/>
    </location>
</feature>
<evidence type="ECO:0000256" key="9">
    <source>
        <dbReference type="ARBA" id="ARBA00023136"/>
    </source>
</evidence>
<dbReference type="GO" id="GO:0005789">
    <property type="term" value="C:endoplasmic reticulum membrane"/>
    <property type="evidence" value="ECO:0007669"/>
    <property type="project" value="TreeGrafter"/>
</dbReference>
<keyword evidence="6 12" id="KW-0276">Fatty acid metabolism</keyword>
<evidence type="ECO:0000313" key="13">
    <source>
        <dbReference type="EMBL" id="CEQ42123.1"/>
    </source>
</evidence>
<reference evidence="14" key="1">
    <citation type="submission" date="2015-02" db="EMBL/GenBank/DDBJ databases">
        <authorList>
            <person name="Gon?alves P."/>
        </authorList>
    </citation>
    <scope>NUCLEOTIDE SEQUENCE [LARGE SCALE GENOMIC DNA]</scope>
</reference>
<dbReference type="EC" id="2.3.1.-" evidence="12"/>
<accession>A0A0D6EQI8</accession>
<evidence type="ECO:0000256" key="4">
    <source>
        <dbReference type="ARBA" id="ARBA00022679"/>
    </source>
</evidence>
<dbReference type="PANTHER" id="PTHR11157">
    <property type="entry name" value="FATTY ACID ACYL TRANSFERASE-RELATED"/>
    <property type="match status" value="1"/>
</dbReference>
<evidence type="ECO:0000256" key="11">
    <source>
        <dbReference type="ARBA" id="ARBA00047375"/>
    </source>
</evidence>
<keyword evidence="8 12" id="KW-0443">Lipid metabolism</keyword>
<sequence>MSPPPAPIWTFVSSLPLPKGLQLPDNVQRWIPGSSPFSTHTEVFAALAAYLAIIFGGQFLMKGSKPFPGDEILKGGRQRSGPCGFTRVGRDNAPQGGSAELKPLFMLHNFLLSAGSGLVLALMIEELIPIIWNHGWFYAICNTAAWTPRLETLYIINYYVHWELADTCFLVVKKKPLMFLHVFHHTATAALCYTQLNGRTSVSWVPIVANLTVHVLMYLTTLQITQFVVDLFIVYFASYAYFAATYFLGQLPSPGSCAGTEGAAIFGCALLTSYLFLFIAFYKKTYNAQVAAGKNKKAAAKGSAKAVAAKTN</sequence>
<proteinExistence type="inferred from homology"/>
<dbReference type="GO" id="GO:0034625">
    <property type="term" value="P:fatty acid elongation, monounsaturated fatty acid"/>
    <property type="evidence" value="ECO:0007669"/>
    <property type="project" value="TreeGrafter"/>
</dbReference>
<dbReference type="GO" id="GO:0009922">
    <property type="term" value="F:fatty acid elongase activity"/>
    <property type="evidence" value="ECO:0007669"/>
    <property type="project" value="UniProtKB-EC"/>
</dbReference>
<evidence type="ECO:0000256" key="2">
    <source>
        <dbReference type="ARBA" id="ARBA00007263"/>
    </source>
</evidence>
<dbReference type="GO" id="GO:0019367">
    <property type="term" value="P:fatty acid elongation, saturated fatty acid"/>
    <property type="evidence" value="ECO:0007669"/>
    <property type="project" value="TreeGrafter"/>
</dbReference>
<keyword evidence="7 12" id="KW-1133">Transmembrane helix</keyword>
<evidence type="ECO:0000256" key="10">
    <source>
        <dbReference type="ARBA" id="ARBA00023160"/>
    </source>
</evidence>
<organism evidence="13 14">
    <name type="scientific">Sporidiobolus salmonicolor</name>
    <name type="common">Yeast-like fungus</name>
    <name type="synonym">Sporobolomyces salmonicolor</name>
    <dbReference type="NCBI Taxonomy" id="5005"/>
    <lineage>
        <taxon>Eukaryota</taxon>
        <taxon>Fungi</taxon>
        <taxon>Dikarya</taxon>
        <taxon>Basidiomycota</taxon>
        <taxon>Pucciniomycotina</taxon>
        <taxon>Microbotryomycetes</taxon>
        <taxon>Sporidiobolales</taxon>
        <taxon>Sporidiobolaceae</taxon>
        <taxon>Sporobolomyces</taxon>
    </lineage>
</organism>
<gene>
    <name evidence="13" type="primary">SPOSA6832_03918</name>
</gene>
<dbReference type="GO" id="GO:0030148">
    <property type="term" value="P:sphingolipid biosynthetic process"/>
    <property type="evidence" value="ECO:0007669"/>
    <property type="project" value="TreeGrafter"/>
</dbReference>
<dbReference type="InterPro" id="IPR030457">
    <property type="entry name" value="ELO_CS"/>
</dbReference>
<dbReference type="InterPro" id="IPR002076">
    <property type="entry name" value="ELO_fam"/>
</dbReference>
<dbReference type="EMBL" id="CENE01000021">
    <property type="protein sequence ID" value="CEQ42123.1"/>
    <property type="molecule type" value="Genomic_DNA"/>
</dbReference>
<name>A0A0D6EQI8_SPOSA</name>
<dbReference type="OrthoDB" id="434092at2759"/>
<evidence type="ECO:0000256" key="8">
    <source>
        <dbReference type="ARBA" id="ARBA00023098"/>
    </source>
</evidence>
<comment type="catalytic activity">
    <reaction evidence="12">
        <text>an acyl-CoA + malonyl-CoA + H(+) = a 3-oxoacyl-CoA + CO2 + CoA</text>
        <dbReference type="Rhea" id="RHEA:50252"/>
        <dbReference type="ChEBI" id="CHEBI:15378"/>
        <dbReference type="ChEBI" id="CHEBI:16526"/>
        <dbReference type="ChEBI" id="CHEBI:57287"/>
        <dbReference type="ChEBI" id="CHEBI:57384"/>
        <dbReference type="ChEBI" id="CHEBI:58342"/>
        <dbReference type="ChEBI" id="CHEBI:90726"/>
    </reaction>
    <physiologicalReaction direction="left-to-right" evidence="12">
        <dbReference type="Rhea" id="RHEA:50253"/>
    </physiologicalReaction>
</comment>
<keyword evidence="10 12" id="KW-0275">Fatty acid biosynthesis</keyword>
<dbReference type="Proteomes" id="UP000243876">
    <property type="component" value="Unassembled WGS sequence"/>
</dbReference>
<keyword evidence="5 12" id="KW-0812">Transmembrane</keyword>
<keyword evidence="4 12" id="KW-0808">Transferase</keyword>
<feature type="transmembrane region" description="Helical" evidence="12">
    <location>
        <begin position="263"/>
        <end position="282"/>
    </location>
</feature>
<evidence type="ECO:0000256" key="7">
    <source>
        <dbReference type="ARBA" id="ARBA00022989"/>
    </source>
</evidence>
<feature type="transmembrane region" description="Helical" evidence="12">
    <location>
        <begin position="227"/>
        <end position="248"/>
    </location>
</feature>
<feature type="transmembrane region" description="Helical" evidence="12">
    <location>
        <begin position="104"/>
        <end position="124"/>
    </location>
</feature>
<dbReference type="AlphaFoldDB" id="A0A0D6EQI8"/>
<evidence type="ECO:0000256" key="12">
    <source>
        <dbReference type="RuleBase" id="RU361115"/>
    </source>
</evidence>
<comment type="similarity">
    <text evidence="2 12">Belongs to the ELO family.</text>
</comment>
<comment type="catalytic activity">
    <reaction evidence="11">
        <text>a very-long-chain acyl-CoA + malonyl-CoA + H(+) = a very-long-chain 3-oxoacyl-CoA + CO2 + CoA</text>
        <dbReference type="Rhea" id="RHEA:32727"/>
        <dbReference type="ChEBI" id="CHEBI:15378"/>
        <dbReference type="ChEBI" id="CHEBI:16526"/>
        <dbReference type="ChEBI" id="CHEBI:57287"/>
        <dbReference type="ChEBI" id="CHEBI:57384"/>
        <dbReference type="ChEBI" id="CHEBI:90725"/>
        <dbReference type="ChEBI" id="CHEBI:90736"/>
        <dbReference type="EC" id="2.3.1.199"/>
    </reaction>
</comment>
<keyword evidence="9 12" id="KW-0472">Membrane</keyword>
<dbReference type="Pfam" id="PF01151">
    <property type="entry name" value="ELO"/>
    <property type="match status" value="1"/>
</dbReference>
<comment type="subcellular location">
    <subcellularLocation>
        <location evidence="1">Membrane</location>
        <topology evidence="1">Multi-pass membrane protein</topology>
    </subcellularLocation>
</comment>
<dbReference type="PROSITE" id="PS01188">
    <property type="entry name" value="ELO"/>
    <property type="match status" value="1"/>
</dbReference>
<dbReference type="GO" id="GO:0034626">
    <property type="term" value="P:fatty acid elongation, polyunsaturated fatty acid"/>
    <property type="evidence" value="ECO:0007669"/>
    <property type="project" value="TreeGrafter"/>
</dbReference>
<evidence type="ECO:0000256" key="1">
    <source>
        <dbReference type="ARBA" id="ARBA00004141"/>
    </source>
</evidence>
<keyword evidence="14" id="KW-1185">Reference proteome</keyword>
<dbReference type="GO" id="GO:0042761">
    <property type="term" value="P:very long-chain fatty acid biosynthetic process"/>
    <property type="evidence" value="ECO:0007669"/>
    <property type="project" value="TreeGrafter"/>
</dbReference>
<keyword evidence="3 12" id="KW-0444">Lipid biosynthesis</keyword>
<feature type="transmembrane region" description="Helical" evidence="12">
    <location>
        <begin position="202"/>
        <end position="220"/>
    </location>
</feature>